<feature type="domain" description="AB hydrolase-1" evidence="1">
    <location>
        <begin position="41"/>
        <end position="118"/>
    </location>
</feature>
<evidence type="ECO:0000313" key="2">
    <source>
        <dbReference type="EMBL" id="MBM7060285.1"/>
    </source>
</evidence>
<keyword evidence="3" id="KW-1185">Reference proteome</keyword>
<name>A0ABS2IBZ3_9GAMM</name>
<protein>
    <submittedName>
        <fullName evidence="2">Alpha/beta hydrolase</fullName>
    </submittedName>
</protein>
<dbReference type="InterPro" id="IPR029058">
    <property type="entry name" value="AB_hydrolase_fold"/>
</dbReference>
<dbReference type="InterPro" id="IPR000073">
    <property type="entry name" value="AB_hydrolase_1"/>
</dbReference>
<dbReference type="GO" id="GO:0016787">
    <property type="term" value="F:hydrolase activity"/>
    <property type="evidence" value="ECO:0007669"/>
    <property type="project" value="UniProtKB-KW"/>
</dbReference>
<dbReference type="Gene3D" id="3.40.50.1820">
    <property type="entry name" value="alpha/beta hydrolase"/>
    <property type="match status" value="1"/>
</dbReference>
<dbReference type="SUPFAM" id="SSF53474">
    <property type="entry name" value="alpha/beta-Hydrolases"/>
    <property type="match status" value="1"/>
</dbReference>
<keyword evidence="2" id="KW-0378">Hydrolase</keyword>
<accession>A0ABS2IBZ3</accession>
<organism evidence="2 3">
    <name type="scientific">Zestomonas insulae</name>
    <dbReference type="NCBI Taxonomy" id="2809017"/>
    <lineage>
        <taxon>Bacteria</taxon>
        <taxon>Pseudomonadati</taxon>
        <taxon>Pseudomonadota</taxon>
        <taxon>Gammaproteobacteria</taxon>
        <taxon>Pseudomonadales</taxon>
        <taxon>Pseudomonadaceae</taxon>
        <taxon>Zestomonas</taxon>
    </lineage>
</organism>
<evidence type="ECO:0000259" key="1">
    <source>
        <dbReference type="Pfam" id="PF12697"/>
    </source>
</evidence>
<dbReference type="EMBL" id="JAFEUP010000002">
    <property type="protein sequence ID" value="MBM7060285.1"/>
    <property type="molecule type" value="Genomic_DNA"/>
</dbReference>
<proteinExistence type="predicted"/>
<evidence type="ECO:0000313" key="3">
    <source>
        <dbReference type="Proteomes" id="UP000717995"/>
    </source>
</evidence>
<gene>
    <name evidence="2" type="ORF">JQX08_06165</name>
</gene>
<dbReference type="RefSeq" id="WP_204915410.1">
    <property type="nucleotide sequence ID" value="NZ_JAFEUP010000002.1"/>
</dbReference>
<sequence length="128" mass="14815">MLWFQLRGLAELYLLCGGGLRRWVGSGRDLQTTITQMERPGRLTAALSWYRANLLPVLLGSWPRCQRPTLGIWSSDDTYLTEGQMCDSQRYVDASWAYQSIEGCGHWVQLEQPQRLVELAVDWFRQHP</sequence>
<reference evidence="2 3" key="1">
    <citation type="submission" date="2021-02" db="EMBL/GenBank/DDBJ databases">
        <authorList>
            <person name="Lee D.-H."/>
        </authorList>
    </citation>
    <scope>NUCLEOTIDE SEQUENCE [LARGE SCALE GENOMIC DNA]</scope>
    <source>
        <strain evidence="2 3">UL073</strain>
    </source>
</reference>
<dbReference type="Pfam" id="PF12697">
    <property type="entry name" value="Abhydrolase_6"/>
    <property type="match status" value="1"/>
</dbReference>
<comment type="caution">
    <text evidence="2">The sequence shown here is derived from an EMBL/GenBank/DDBJ whole genome shotgun (WGS) entry which is preliminary data.</text>
</comment>
<dbReference type="Proteomes" id="UP000717995">
    <property type="component" value="Unassembled WGS sequence"/>
</dbReference>